<evidence type="ECO:0000256" key="6">
    <source>
        <dbReference type="ARBA" id="ARBA00022786"/>
    </source>
</evidence>
<dbReference type="InParanoid" id="A0A059CTW6"/>
<evidence type="ECO:0000313" key="10">
    <source>
        <dbReference type="EMBL" id="KCW81822.1"/>
    </source>
</evidence>
<keyword evidence="6" id="KW-0833">Ubl conjugation pathway</keyword>
<keyword evidence="7" id="KW-0862">Zinc</keyword>
<dbReference type="PROSITE" id="PS50089">
    <property type="entry name" value="ZF_RING_2"/>
    <property type="match status" value="1"/>
</dbReference>
<organism evidence="10">
    <name type="scientific">Eucalyptus grandis</name>
    <name type="common">Flooded gum</name>
    <dbReference type="NCBI Taxonomy" id="71139"/>
    <lineage>
        <taxon>Eukaryota</taxon>
        <taxon>Viridiplantae</taxon>
        <taxon>Streptophyta</taxon>
        <taxon>Embryophyta</taxon>
        <taxon>Tracheophyta</taxon>
        <taxon>Spermatophyta</taxon>
        <taxon>Magnoliopsida</taxon>
        <taxon>eudicotyledons</taxon>
        <taxon>Gunneridae</taxon>
        <taxon>Pentapetalae</taxon>
        <taxon>rosids</taxon>
        <taxon>malvids</taxon>
        <taxon>Myrtales</taxon>
        <taxon>Myrtaceae</taxon>
        <taxon>Myrtoideae</taxon>
        <taxon>Eucalypteae</taxon>
        <taxon>Eucalyptus</taxon>
    </lineage>
</organism>
<dbReference type="GO" id="GO:0061630">
    <property type="term" value="F:ubiquitin protein ligase activity"/>
    <property type="evidence" value="ECO:0000318"/>
    <property type="project" value="GO_Central"/>
</dbReference>
<dbReference type="GO" id="GO:0016567">
    <property type="term" value="P:protein ubiquitination"/>
    <property type="evidence" value="ECO:0000318"/>
    <property type="project" value="GO_Central"/>
</dbReference>
<dbReference type="GO" id="GO:0008270">
    <property type="term" value="F:zinc ion binding"/>
    <property type="evidence" value="ECO:0007669"/>
    <property type="project" value="UniProtKB-KW"/>
</dbReference>
<keyword evidence="5 8" id="KW-0863">Zinc-finger</keyword>
<evidence type="ECO:0000256" key="3">
    <source>
        <dbReference type="ARBA" id="ARBA00022679"/>
    </source>
</evidence>
<name>A0A059CTW6_EUCGR</name>
<gene>
    <name evidence="10" type="ORF">EUGRSUZ_C03179</name>
</gene>
<evidence type="ECO:0000256" key="4">
    <source>
        <dbReference type="ARBA" id="ARBA00022723"/>
    </source>
</evidence>
<dbReference type="SMART" id="SM00184">
    <property type="entry name" value="RING"/>
    <property type="match status" value="1"/>
</dbReference>
<dbReference type="STRING" id="71139.A0A059CTW6"/>
<evidence type="ECO:0000256" key="7">
    <source>
        <dbReference type="ARBA" id="ARBA00022833"/>
    </source>
</evidence>
<dbReference type="InterPro" id="IPR013083">
    <property type="entry name" value="Znf_RING/FYVE/PHD"/>
</dbReference>
<dbReference type="EMBL" id="KK198755">
    <property type="protein sequence ID" value="KCW81822.1"/>
    <property type="molecule type" value="Genomic_DNA"/>
</dbReference>
<dbReference type="PANTHER" id="PTHR15710:SF4">
    <property type="entry name" value="E3 UBIQUITIN-PROTEIN LIGASE AIP2"/>
    <property type="match status" value="1"/>
</dbReference>
<reference evidence="10" key="1">
    <citation type="submission" date="2013-07" db="EMBL/GenBank/DDBJ databases">
        <title>The genome of Eucalyptus grandis.</title>
        <authorList>
            <person name="Schmutz J."/>
            <person name="Hayes R."/>
            <person name="Myburg A."/>
            <person name="Tuskan G."/>
            <person name="Grattapaglia D."/>
            <person name="Rokhsar D.S."/>
        </authorList>
    </citation>
    <scope>NUCLEOTIDE SEQUENCE</scope>
    <source>
        <tissue evidence="10">Leaf extractions</tissue>
    </source>
</reference>
<keyword evidence="3" id="KW-0808">Transferase</keyword>
<dbReference type="PANTHER" id="PTHR15710">
    <property type="entry name" value="E3 UBIQUITIN-PROTEIN LIGASE PRAJA"/>
    <property type="match status" value="1"/>
</dbReference>
<protein>
    <recommendedName>
        <fullName evidence="2">RING-type E3 ubiquitin transferase</fullName>
        <ecNumber evidence="2">2.3.2.27</ecNumber>
    </recommendedName>
</protein>
<sequence>MESEEGLVLRRLQELQKQLGKKQQFEESVSSIRSILQRCYPSASPSLRQSIYSVVCRVATTLKTRHTAPGFWLAGLGLFEEAESLVSSPSEKEHLKSFIAQAQEQLHITDDPTPESPQSNASRGYLFEGHLTVDPEPPPPHWLVQSDLLNNITLLAVAESSHQMEGTHLSETAVNLIQDLMENLDTTLPEILDNIPVAPRAPPASKEVVAKLPVITLSEEILAKMGHDAECAICRENLVMNDEMQELPCKHTFHPPCLKPWLDEHNSCPICRHELQTDDHAYESWKEREKEAEEERKGAANAIRGGEYMYV</sequence>
<dbReference type="FunFam" id="3.30.40.10:FF:000127">
    <property type="entry name" value="E3 ubiquitin-protein ligase RNF181"/>
    <property type="match status" value="1"/>
</dbReference>
<accession>A0A059CTW6</accession>
<proteinExistence type="predicted"/>
<dbReference type="CDD" id="cd16667">
    <property type="entry name" value="RING-H2_RNF126-like"/>
    <property type="match status" value="1"/>
</dbReference>
<dbReference type="Pfam" id="PF13639">
    <property type="entry name" value="zf-RING_2"/>
    <property type="match status" value="1"/>
</dbReference>
<dbReference type="InterPro" id="IPR001841">
    <property type="entry name" value="Znf_RING"/>
</dbReference>
<evidence type="ECO:0000256" key="8">
    <source>
        <dbReference type="PROSITE-ProRule" id="PRU00175"/>
    </source>
</evidence>
<dbReference type="OMA" id="YSVICRV"/>
<dbReference type="FunCoup" id="A0A059CTW6">
    <property type="interactions" value="687"/>
</dbReference>
<dbReference type="EC" id="2.3.2.27" evidence="2"/>
<evidence type="ECO:0000256" key="2">
    <source>
        <dbReference type="ARBA" id="ARBA00012483"/>
    </source>
</evidence>
<evidence type="ECO:0000259" key="9">
    <source>
        <dbReference type="PROSITE" id="PS50089"/>
    </source>
</evidence>
<feature type="domain" description="RING-type" evidence="9">
    <location>
        <begin position="231"/>
        <end position="272"/>
    </location>
</feature>
<evidence type="ECO:0000256" key="5">
    <source>
        <dbReference type="ARBA" id="ARBA00022771"/>
    </source>
</evidence>
<dbReference type="GO" id="GO:0005737">
    <property type="term" value="C:cytoplasm"/>
    <property type="evidence" value="ECO:0000318"/>
    <property type="project" value="GO_Central"/>
</dbReference>
<dbReference type="Gene3D" id="3.30.40.10">
    <property type="entry name" value="Zinc/RING finger domain, C3HC4 (zinc finger)"/>
    <property type="match status" value="1"/>
</dbReference>
<dbReference type="Gramene" id="KCW81822">
    <property type="protein sequence ID" value="KCW81822"/>
    <property type="gene ID" value="EUGRSUZ_C03179"/>
</dbReference>
<dbReference type="AlphaFoldDB" id="A0A059CTW6"/>
<comment type="catalytic activity">
    <reaction evidence="1">
        <text>S-ubiquitinyl-[E2 ubiquitin-conjugating enzyme]-L-cysteine + [acceptor protein]-L-lysine = [E2 ubiquitin-conjugating enzyme]-L-cysteine + N(6)-ubiquitinyl-[acceptor protein]-L-lysine.</text>
        <dbReference type="EC" id="2.3.2.27"/>
    </reaction>
</comment>
<dbReference type="SUPFAM" id="SSF57850">
    <property type="entry name" value="RING/U-box"/>
    <property type="match status" value="1"/>
</dbReference>
<dbReference type="KEGG" id="egr:104437946"/>
<keyword evidence="4" id="KW-0479">Metal-binding</keyword>
<dbReference type="eggNOG" id="KOG0800">
    <property type="taxonomic scope" value="Eukaryota"/>
</dbReference>
<evidence type="ECO:0000256" key="1">
    <source>
        <dbReference type="ARBA" id="ARBA00000900"/>
    </source>
</evidence>
<dbReference type="OrthoDB" id="8062037at2759"/>